<dbReference type="InterPro" id="IPR001279">
    <property type="entry name" value="Metallo-B-lactamas"/>
</dbReference>
<reference evidence="8 9" key="1">
    <citation type="submission" date="2016-11" db="EMBL/GenBank/DDBJ databases">
        <authorList>
            <person name="Jaros S."/>
            <person name="Januszkiewicz K."/>
            <person name="Wedrychowicz H."/>
        </authorList>
    </citation>
    <scope>NUCLEOTIDE SEQUENCE [LARGE SCALE GENOMIC DNA]</scope>
    <source>
        <strain evidence="8 9">DSM 16010</strain>
    </source>
</reference>
<dbReference type="OrthoDB" id="9761531at2"/>
<dbReference type="AlphaFoldDB" id="A0A1M7BN79"/>
<dbReference type="SUPFAM" id="SSF56281">
    <property type="entry name" value="Metallo-hydrolase/oxidoreductase"/>
    <property type="match status" value="1"/>
</dbReference>
<feature type="transmembrane region" description="Helical" evidence="6">
    <location>
        <begin position="428"/>
        <end position="445"/>
    </location>
</feature>
<evidence type="ECO:0000313" key="8">
    <source>
        <dbReference type="EMBL" id="SHL56444.1"/>
    </source>
</evidence>
<feature type="transmembrane region" description="Helical" evidence="6">
    <location>
        <begin position="265"/>
        <end position="282"/>
    </location>
</feature>
<organism evidence="8 9">
    <name type="scientific">Lacicoccus alkaliphilus DSM 16010</name>
    <dbReference type="NCBI Taxonomy" id="1123231"/>
    <lineage>
        <taxon>Bacteria</taxon>
        <taxon>Bacillati</taxon>
        <taxon>Bacillota</taxon>
        <taxon>Bacilli</taxon>
        <taxon>Bacillales</taxon>
        <taxon>Salinicoccaceae</taxon>
        <taxon>Lacicoccus</taxon>
    </lineage>
</organism>
<dbReference type="PANTHER" id="PTHR30619">
    <property type="entry name" value="DNA INTERNALIZATION/COMPETENCE PROTEIN COMEC/REC2"/>
    <property type="match status" value="1"/>
</dbReference>
<dbReference type="InterPro" id="IPR004797">
    <property type="entry name" value="Competence_ComEC/Rec2"/>
</dbReference>
<feature type="transmembrane region" description="Helical" evidence="6">
    <location>
        <begin position="242"/>
        <end position="259"/>
    </location>
</feature>
<dbReference type="InterPro" id="IPR052159">
    <property type="entry name" value="Competence_DNA_uptake"/>
</dbReference>
<feature type="transmembrane region" description="Helical" evidence="6">
    <location>
        <begin position="213"/>
        <end position="235"/>
    </location>
</feature>
<dbReference type="Proteomes" id="UP000184206">
    <property type="component" value="Unassembled WGS sequence"/>
</dbReference>
<feature type="transmembrane region" description="Helical" evidence="6">
    <location>
        <begin position="451"/>
        <end position="471"/>
    </location>
</feature>
<dbReference type="PANTHER" id="PTHR30619:SF7">
    <property type="entry name" value="BETA-LACTAMASE DOMAIN PROTEIN"/>
    <property type="match status" value="1"/>
</dbReference>
<feature type="transmembrane region" description="Helical" evidence="6">
    <location>
        <begin position="303"/>
        <end position="322"/>
    </location>
</feature>
<name>A0A1M7BN79_9BACL</name>
<keyword evidence="2" id="KW-1003">Cell membrane</keyword>
<dbReference type="EMBL" id="FRCF01000002">
    <property type="protein sequence ID" value="SHL56444.1"/>
    <property type="molecule type" value="Genomic_DNA"/>
</dbReference>
<dbReference type="STRING" id="1123231.SAMN02745189_00521"/>
<keyword evidence="5 6" id="KW-0472">Membrane</keyword>
<dbReference type="InterPro" id="IPR004477">
    <property type="entry name" value="ComEC_N"/>
</dbReference>
<dbReference type="SMART" id="SM00849">
    <property type="entry name" value="Lactamase_B"/>
    <property type="match status" value="1"/>
</dbReference>
<dbReference type="GO" id="GO:0030420">
    <property type="term" value="P:establishment of competence for transformation"/>
    <property type="evidence" value="ECO:0007669"/>
    <property type="project" value="InterPro"/>
</dbReference>
<dbReference type="InterPro" id="IPR035681">
    <property type="entry name" value="ComA-like_MBL"/>
</dbReference>
<feature type="domain" description="Metallo-beta-lactamase" evidence="7">
    <location>
        <begin position="486"/>
        <end position="683"/>
    </location>
</feature>
<evidence type="ECO:0000259" key="7">
    <source>
        <dbReference type="SMART" id="SM00849"/>
    </source>
</evidence>
<dbReference type="Pfam" id="PF03772">
    <property type="entry name" value="Competence"/>
    <property type="match status" value="1"/>
</dbReference>
<feature type="transmembrane region" description="Helical" evidence="6">
    <location>
        <begin position="368"/>
        <end position="394"/>
    </location>
</feature>
<evidence type="ECO:0000256" key="4">
    <source>
        <dbReference type="ARBA" id="ARBA00022989"/>
    </source>
</evidence>
<evidence type="ECO:0000256" key="2">
    <source>
        <dbReference type="ARBA" id="ARBA00022475"/>
    </source>
</evidence>
<protein>
    <submittedName>
        <fullName evidence="8">Competence protein ComEC</fullName>
    </submittedName>
</protein>
<sequence length="751" mass="85269">MIAFFVFLSLITGCIVLKSPMLGLFFLAVFCILCFRKLKNRSHVLWFLLIAAIPPIFLNPSELGGSVATIDEFIIVDYKHYRDETHYIVSSGSGTFELFTEESDMEEVGLRCTGPFDVAEIKRQRNFLKQDEASRYAVNNILGRIYLEELEEERCEGGDKDFQMWLAHFRNTYMQKVLEYTEYDYKYDLLTLTVGNKSYIESEFFEALQRLGIYHLFVISGTHVAFITAVLYFILRKMRLTSGSVKLLLIASLLIFYMMNIYSPSVFRAVFMAIMLILASFFRKKPYLTVISLSALLQMSLNPYIVFHAGFQLSYITTYFILLSRTFIHGNSPLTQLIQITLISEVATFLIILIQFNEISISGIIMNLIFVPFFSLVIFPMVIIFQLLLLLPYIPAVDHLYHFVFSWSKEVIYFLADMIKHRYSIKNLNAPIYIVVAVLSYMMAADICRLNFFKVFLKGAVFITLIFTANITDRDDFTFTMIDVGQGDAFLIEDHQSDITVLIDTGGQFTFGGRESLLAERTVLPYLKERGIDDIDLLVLSHMDIDHVGEVEDILEAKNVRNLLVNSKDPKFVEWSQSHIEGKYNGNILASKDIKTLEAGHILMENLTLDDGLEGADSNDSSIVLKVSLGDYDFLMTGDVTEAVERKLLESGEDLTADVLKLAHHGSATSSSNGFIEEVSPAHVLVSAGADNRYGHPHEEVIDRVSHTNILSTAEAGMVQLNIRDETMCIISRLDPFLNQCTKKELITQLP</sequence>
<feature type="transmembrane region" description="Helical" evidence="6">
    <location>
        <begin position="42"/>
        <end position="58"/>
    </location>
</feature>
<dbReference type="GO" id="GO:0005886">
    <property type="term" value="C:plasma membrane"/>
    <property type="evidence" value="ECO:0007669"/>
    <property type="project" value="UniProtKB-SubCell"/>
</dbReference>
<evidence type="ECO:0000256" key="1">
    <source>
        <dbReference type="ARBA" id="ARBA00004651"/>
    </source>
</evidence>
<comment type="subcellular location">
    <subcellularLocation>
        <location evidence="1">Cell membrane</location>
        <topology evidence="1">Multi-pass membrane protein</topology>
    </subcellularLocation>
</comment>
<feature type="transmembrane region" description="Helical" evidence="6">
    <location>
        <begin position="6"/>
        <end position="35"/>
    </location>
</feature>
<evidence type="ECO:0000313" key="9">
    <source>
        <dbReference type="Proteomes" id="UP000184206"/>
    </source>
</evidence>
<evidence type="ECO:0000256" key="6">
    <source>
        <dbReference type="SAM" id="Phobius"/>
    </source>
</evidence>
<dbReference type="NCBIfam" id="TIGR00361">
    <property type="entry name" value="ComEC_Rec2"/>
    <property type="match status" value="1"/>
</dbReference>
<dbReference type="InterPro" id="IPR036866">
    <property type="entry name" value="RibonucZ/Hydroxyglut_hydro"/>
</dbReference>
<evidence type="ECO:0000256" key="5">
    <source>
        <dbReference type="ARBA" id="ARBA00023136"/>
    </source>
</evidence>
<keyword evidence="9" id="KW-1185">Reference proteome</keyword>
<evidence type="ECO:0000256" key="3">
    <source>
        <dbReference type="ARBA" id="ARBA00022692"/>
    </source>
</evidence>
<gene>
    <name evidence="8" type="ORF">SAMN02745189_00521</name>
</gene>
<dbReference type="CDD" id="cd07731">
    <property type="entry name" value="ComA-like_MBL-fold"/>
    <property type="match status" value="1"/>
</dbReference>
<keyword evidence="3 6" id="KW-0812">Transmembrane</keyword>
<dbReference type="NCBIfam" id="TIGR00360">
    <property type="entry name" value="ComEC_N-term"/>
    <property type="match status" value="1"/>
</dbReference>
<accession>A0A1M7BN79</accession>
<feature type="transmembrane region" description="Helical" evidence="6">
    <location>
        <begin position="334"/>
        <end position="356"/>
    </location>
</feature>
<keyword evidence="4 6" id="KW-1133">Transmembrane helix</keyword>
<dbReference type="Pfam" id="PF00753">
    <property type="entry name" value="Lactamase_B"/>
    <property type="match status" value="1"/>
</dbReference>
<proteinExistence type="predicted"/>
<dbReference type="Gene3D" id="3.60.15.10">
    <property type="entry name" value="Ribonuclease Z/Hydroxyacylglutathione hydrolase-like"/>
    <property type="match status" value="1"/>
</dbReference>